<evidence type="ECO:0000256" key="5">
    <source>
        <dbReference type="ARBA" id="ARBA00023242"/>
    </source>
</evidence>
<keyword evidence="9" id="KW-1185">Reference proteome</keyword>
<dbReference type="Pfam" id="PF10075">
    <property type="entry name" value="CSN8_PSD8_EIF3K"/>
    <property type="match status" value="1"/>
</dbReference>
<name>A0ABR1JXB6_9AGAR</name>
<protein>
    <recommendedName>
        <fullName evidence="7">CSN8/PSMD8/EIF3K domain-containing protein</fullName>
    </recommendedName>
</protein>
<dbReference type="InterPro" id="IPR033205">
    <property type="entry name" value="COP9_CSN8"/>
</dbReference>
<gene>
    <name evidence="8" type="ORF">VKT23_004555</name>
</gene>
<dbReference type="PANTHER" id="PTHR13339:SF0">
    <property type="entry name" value="COP9 SIGNALOSOME COMPLEX SUBUNIT 8"/>
    <property type="match status" value="1"/>
</dbReference>
<dbReference type="Proteomes" id="UP001498398">
    <property type="component" value="Unassembled WGS sequence"/>
</dbReference>
<feature type="domain" description="CSN8/PSMD8/EIF3K" evidence="7">
    <location>
        <begin position="102"/>
        <end position="244"/>
    </location>
</feature>
<evidence type="ECO:0000256" key="1">
    <source>
        <dbReference type="ARBA" id="ARBA00004123"/>
    </source>
</evidence>
<sequence length="279" mass="30748">MVGPPTPPPTTEAEIQDEARMQASAGDENSSGMATDQPEPNAVEPPQSSSQPQTQEEPQQDPYQLIFPEIANLVAQKEFKRAADIAETTDINNEGIQHSRILIITPIILAYLVSDELALGRLVIKRLPPVFLSHPLVQGLGRLLQAVSARDYPNVYVRTQTLVTLTEQPDFPDQTLAGVIKTMTEAFLESFRHRTFILLSRTYTSISLPLAQTYFGLPTERLLEVATANNWTYNASSQILTPVPYKSLKTLETQANFTPITSSLANLNFIAGSVSKLEV</sequence>
<evidence type="ECO:0000313" key="8">
    <source>
        <dbReference type="EMBL" id="KAK7467501.1"/>
    </source>
</evidence>
<evidence type="ECO:0000313" key="9">
    <source>
        <dbReference type="Proteomes" id="UP001498398"/>
    </source>
</evidence>
<accession>A0ABR1JXB6</accession>
<proteinExistence type="predicted"/>
<evidence type="ECO:0000256" key="3">
    <source>
        <dbReference type="ARBA" id="ARBA00022490"/>
    </source>
</evidence>
<evidence type="ECO:0000256" key="4">
    <source>
        <dbReference type="ARBA" id="ARBA00022790"/>
    </source>
</evidence>
<keyword evidence="4" id="KW-0736">Signalosome</keyword>
<feature type="region of interest" description="Disordered" evidence="6">
    <location>
        <begin position="1"/>
        <end position="60"/>
    </location>
</feature>
<feature type="compositionally biased region" description="Low complexity" evidence="6">
    <location>
        <begin position="44"/>
        <end position="60"/>
    </location>
</feature>
<evidence type="ECO:0000256" key="2">
    <source>
        <dbReference type="ARBA" id="ARBA00004496"/>
    </source>
</evidence>
<evidence type="ECO:0000256" key="6">
    <source>
        <dbReference type="SAM" id="MobiDB-lite"/>
    </source>
</evidence>
<feature type="compositionally biased region" description="Pro residues" evidence="6">
    <location>
        <begin position="1"/>
        <end position="10"/>
    </location>
</feature>
<dbReference type="InterPro" id="IPR033464">
    <property type="entry name" value="CSN8_PSD8_EIF3K"/>
</dbReference>
<reference evidence="8 9" key="1">
    <citation type="submission" date="2024-01" db="EMBL/GenBank/DDBJ databases">
        <title>A draft genome for the cacao thread blight pathogen Marasmiellus scandens.</title>
        <authorList>
            <person name="Baruah I.K."/>
            <person name="Leung J."/>
            <person name="Bukari Y."/>
            <person name="Amoako-Attah I."/>
            <person name="Meinhardt L.W."/>
            <person name="Bailey B.A."/>
            <person name="Cohen S.P."/>
        </authorList>
    </citation>
    <scope>NUCLEOTIDE SEQUENCE [LARGE SCALE GENOMIC DNA]</scope>
    <source>
        <strain evidence="8 9">GH-19</strain>
    </source>
</reference>
<dbReference type="EMBL" id="JBANRG010000004">
    <property type="protein sequence ID" value="KAK7467501.1"/>
    <property type="molecule type" value="Genomic_DNA"/>
</dbReference>
<organism evidence="8 9">
    <name type="scientific">Marasmiellus scandens</name>
    <dbReference type="NCBI Taxonomy" id="2682957"/>
    <lineage>
        <taxon>Eukaryota</taxon>
        <taxon>Fungi</taxon>
        <taxon>Dikarya</taxon>
        <taxon>Basidiomycota</taxon>
        <taxon>Agaricomycotina</taxon>
        <taxon>Agaricomycetes</taxon>
        <taxon>Agaricomycetidae</taxon>
        <taxon>Agaricales</taxon>
        <taxon>Marasmiineae</taxon>
        <taxon>Omphalotaceae</taxon>
        <taxon>Marasmiellus</taxon>
    </lineage>
</organism>
<keyword evidence="5" id="KW-0539">Nucleus</keyword>
<comment type="subcellular location">
    <subcellularLocation>
        <location evidence="2">Cytoplasm</location>
    </subcellularLocation>
    <subcellularLocation>
        <location evidence="1">Nucleus</location>
    </subcellularLocation>
</comment>
<comment type="caution">
    <text evidence="8">The sequence shown here is derived from an EMBL/GenBank/DDBJ whole genome shotgun (WGS) entry which is preliminary data.</text>
</comment>
<evidence type="ECO:0000259" key="7">
    <source>
        <dbReference type="Pfam" id="PF10075"/>
    </source>
</evidence>
<dbReference type="PANTHER" id="PTHR13339">
    <property type="entry name" value="COP9 SIGNALOSOME COMPLEX SUBUNIT 8"/>
    <property type="match status" value="1"/>
</dbReference>
<keyword evidence="3" id="KW-0963">Cytoplasm</keyword>